<sequence length="149" mass="17164">MELRQRLRKYENAERLAAQQNESGPCPFARWCDAVQAAKNNNEKESMSMKIFISQPMKGKTNEEIKTERERLIAKARERYGEEIEVIDSFFENAPADARPLWFLGKSLELLSTADVAVFAPDWESARGCRVENHCAIMYGIDVLEVYEK</sequence>
<dbReference type="EMBL" id="BK015944">
    <property type="protein sequence ID" value="DAF86405.1"/>
    <property type="molecule type" value="Genomic_DNA"/>
</dbReference>
<organism evidence="1">
    <name type="scientific">Myoviridae sp. ctpvf97</name>
    <dbReference type="NCBI Taxonomy" id="2825176"/>
    <lineage>
        <taxon>Viruses</taxon>
        <taxon>Duplodnaviria</taxon>
        <taxon>Heunggongvirae</taxon>
        <taxon>Uroviricota</taxon>
        <taxon>Caudoviricetes</taxon>
    </lineage>
</organism>
<protein>
    <submittedName>
        <fullName evidence="1">Deoxyribosyltransferase</fullName>
    </submittedName>
</protein>
<proteinExistence type="predicted"/>
<accession>A0A8S5TW10</accession>
<name>A0A8S5TW10_9CAUD</name>
<reference evidence="1" key="1">
    <citation type="journal article" date="2021" name="Proc. Natl. Acad. Sci. U.S.A.">
        <title>A Catalog of Tens of Thousands of Viruses from Human Metagenomes Reveals Hidden Associations with Chronic Diseases.</title>
        <authorList>
            <person name="Tisza M.J."/>
            <person name="Buck C.B."/>
        </authorList>
    </citation>
    <scope>NUCLEOTIDE SEQUENCE</scope>
    <source>
        <strain evidence="1">Ctpvf97</strain>
    </source>
</reference>
<evidence type="ECO:0000313" key="1">
    <source>
        <dbReference type="EMBL" id="DAF86405.1"/>
    </source>
</evidence>